<dbReference type="AlphaFoldDB" id="A0A0D6PA04"/>
<evidence type="ECO:0000313" key="1">
    <source>
        <dbReference type="EMBL" id="GAN78038.1"/>
    </source>
</evidence>
<dbReference type="EMBL" id="BANB01000583">
    <property type="protein sequence ID" value="GAN78038.1"/>
    <property type="molecule type" value="Genomic_DNA"/>
</dbReference>
<sequence length="54" mass="5686">MIQSGVKFLGLTWGLRLIRIGLSGEEGRGIPSVEVKFVDIGKNTGGEGGDLVLD</sequence>
<organism evidence="1 2">
    <name type="scientific">Acidisphaera rubrifaciens HS-AP3</name>
    <dbReference type="NCBI Taxonomy" id="1231350"/>
    <lineage>
        <taxon>Bacteria</taxon>
        <taxon>Pseudomonadati</taxon>
        <taxon>Pseudomonadota</taxon>
        <taxon>Alphaproteobacteria</taxon>
        <taxon>Acetobacterales</taxon>
        <taxon>Acetobacteraceae</taxon>
        <taxon>Acidisphaera</taxon>
    </lineage>
</organism>
<accession>A0A0D6PA04</accession>
<gene>
    <name evidence="1" type="ORF">Asru_0583_01</name>
</gene>
<reference evidence="1 2" key="1">
    <citation type="submission" date="2012-11" db="EMBL/GenBank/DDBJ databases">
        <title>Whole genome sequence of Acidisphaera rubrifaciens HS-AP3.</title>
        <authorList>
            <person name="Azuma Y."/>
            <person name="Higashiura N."/>
            <person name="Hirakawa H."/>
            <person name="Matsushita K."/>
        </authorList>
    </citation>
    <scope>NUCLEOTIDE SEQUENCE [LARGE SCALE GENOMIC DNA]</scope>
    <source>
        <strain evidence="1 2">HS-AP3</strain>
    </source>
</reference>
<evidence type="ECO:0000313" key="2">
    <source>
        <dbReference type="Proteomes" id="UP000032680"/>
    </source>
</evidence>
<dbReference type="Proteomes" id="UP000032680">
    <property type="component" value="Unassembled WGS sequence"/>
</dbReference>
<comment type="caution">
    <text evidence="1">The sequence shown here is derived from an EMBL/GenBank/DDBJ whole genome shotgun (WGS) entry which is preliminary data.</text>
</comment>
<proteinExistence type="predicted"/>
<protein>
    <submittedName>
        <fullName evidence="1">Uncharacterized protein</fullName>
    </submittedName>
</protein>
<keyword evidence="2" id="KW-1185">Reference proteome</keyword>
<name>A0A0D6PA04_9PROT</name>